<dbReference type="EMBL" id="JAAIVB010000069">
    <property type="protein sequence ID" value="NEX63341.1"/>
    <property type="molecule type" value="Genomic_DNA"/>
</dbReference>
<dbReference type="PROSITE" id="PS50994">
    <property type="entry name" value="INTEGRASE"/>
    <property type="match status" value="1"/>
</dbReference>
<dbReference type="InterPro" id="IPR036397">
    <property type="entry name" value="RNaseH_sf"/>
</dbReference>
<evidence type="ECO:0000313" key="4">
    <source>
        <dbReference type="Proteomes" id="UP000482155"/>
    </source>
</evidence>
<sequence>MKTHAFGKANFSRDSFPDELRDLSTWPSVDIGALDDTDRTAFLSRRRAIELYVENPEASLAIIKSQTGVEPKTVYRLIDRCLTSHADGRIYGMRAAIPYARLKQYERTHSLDSPHLARGSGLAGAFTLLLQQYPALEKFLQRYVKLRNRQHGKARRAHKALARIHKKFLEKCRALGIKPHEYPFSQTMAGLRSMAAYLQKSEIRPRSFSKQHSGIGGTGQTQEDEPRAPAATRAWEVVEFDGHKLDLRITVRVMDPLGFETLLELTRIWILVLLDVASRAVIGYKLALSSEYNKDDVAGALQAALTPFRPRQYKLPNLKMRSGGGFPSEVLPQTRYACWEWFRFDGAKSHLAIDTLARLNQIVGCWPDNGPPAEPNERPFVERFFHLLARNFAHQLPGTTGSNPDSIERLLNDPKGDLSLLVELEELEEMIEVVIGDYNGTPHSGVSNRTPLEAMAQLLARDPGYLRTLPRVVHQNLCLLQEARIKPIRGDTTTRPHINFQEVRYTNPILASSLSLIGKKLRIYFDVRDIRSVKAFFEDGTELGVLKAARPWCYTPHSLRVRQEIFRLKREGKLKYRDGDDPVECWAKYKRHKGKTSKRAATDLAKATSHSNAMAEDAPATSVPPREITPVPTAEGGALLRETVPELTVPAEPPQARKLKIRRTITF</sequence>
<dbReference type="InterPro" id="IPR015378">
    <property type="entry name" value="Transposase-like_Mu_C"/>
</dbReference>
<dbReference type="InterPro" id="IPR001584">
    <property type="entry name" value="Integrase_cat-core"/>
</dbReference>
<accession>A0A6B3SRR7</accession>
<reference evidence="3 4" key="1">
    <citation type="submission" date="2020-02" db="EMBL/GenBank/DDBJ databases">
        <authorList>
            <person name="Kim M.K."/>
        </authorList>
    </citation>
    <scope>NUCLEOTIDE SEQUENCE [LARGE SCALE GENOMIC DNA]</scope>
    <source>
        <strain evidence="3 4">17J57-3</strain>
    </source>
</reference>
<dbReference type="Proteomes" id="UP000482155">
    <property type="component" value="Unassembled WGS sequence"/>
</dbReference>
<dbReference type="InterPro" id="IPR012337">
    <property type="entry name" value="RNaseH-like_sf"/>
</dbReference>
<dbReference type="RefSeq" id="WP_163967159.1">
    <property type="nucleotide sequence ID" value="NZ_JAAIVB010000069.1"/>
</dbReference>
<evidence type="ECO:0000259" key="2">
    <source>
        <dbReference type="PROSITE" id="PS50994"/>
    </source>
</evidence>
<dbReference type="GO" id="GO:0015074">
    <property type="term" value="P:DNA integration"/>
    <property type="evidence" value="ECO:0007669"/>
    <property type="project" value="InterPro"/>
</dbReference>
<dbReference type="SUPFAM" id="SSF53098">
    <property type="entry name" value="Ribonuclease H-like"/>
    <property type="match status" value="1"/>
</dbReference>
<dbReference type="Gene3D" id="3.30.420.10">
    <property type="entry name" value="Ribonuclease H-like superfamily/Ribonuclease H"/>
    <property type="match status" value="1"/>
</dbReference>
<feature type="region of interest" description="Disordered" evidence="1">
    <location>
        <begin position="204"/>
        <end position="228"/>
    </location>
</feature>
<comment type="caution">
    <text evidence="3">The sequence shown here is derived from an EMBL/GenBank/DDBJ whole genome shotgun (WGS) entry which is preliminary data.</text>
</comment>
<dbReference type="GO" id="GO:0003676">
    <property type="term" value="F:nucleic acid binding"/>
    <property type="evidence" value="ECO:0007669"/>
    <property type="project" value="InterPro"/>
</dbReference>
<evidence type="ECO:0000256" key="1">
    <source>
        <dbReference type="SAM" id="MobiDB-lite"/>
    </source>
</evidence>
<protein>
    <submittedName>
        <fullName evidence="3">Transposase family protein</fullName>
    </submittedName>
</protein>
<proteinExistence type="predicted"/>
<name>A0A6B3SRR7_9BURK</name>
<feature type="region of interest" description="Disordered" evidence="1">
    <location>
        <begin position="606"/>
        <end position="631"/>
    </location>
</feature>
<keyword evidence="4" id="KW-1185">Reference proteome</keyword>
<evidence type="ECO:0000313" key="3">
    <source>
        <dbReference type="EMBL" id="NEX63341.1"/>
    </source>
</evidence>
<dbReference type="Pfam" id="PF09299">
    <property type="entry name" value="Mu-transpos_C"/>
    <property type="match status" value="1"/>
</dbReference>
<organism evidence="3 4">
    <name type="scientific">Noviherbaspirillum galbum</name>
    <dbReference type="NCBI Taxonomy" id="2709383"/>
    <lineage>
        <taxon>Bacteria</taxon>
        <taxon>Pseudomonadati</taxon>
        <taxon>Pseudomonadota</taxon>
        <taxon>Betaproteobacteria</taxon>
        <taxon>Burkholderiales</taxon>
        <taxon>Oxalobacteraceae</taxon>
        <taxon>Noviherbaspirillum</taxon>
    </lineage>
</organism>
<dbReference type="AlphaFoldDB" id="A0A6B3SRR7"/>
<feature type="domain" description="Integrase catalytic" evidence="2">
    <location>
        <begin position="225"/>
        <end position="459"/>
    </location>
</feature>
<gene>
    <name evidence="3" type="ORF">G3574_19855</name>
</gene>